<keyword evidence="2" id="KW-1185">Reference proteome</keyword>
<proteinExistence type="predicted"/>
<dbReference type="EMBL" id="JACIFF010000003">
    <property type="protein sequence ID" value="MBB4079135.1"/>
    <property type="molecule type" value="Genomic_DNA"/>
</dbReference>
<dbReference type="AlphaFoldDB" id="A0A840E689"/>
<reference evidence="1 2" key="1">
    <citation type="submission" date="2020-08" db="EMBL/GenBank/DDBJ databases">
        <title>Genomic Encyclopedia of Type Strains, Phase IV (KMG-IV): sequencing the most valuable type-strain genomes for metagenomic binning, comparative biology and taxonomic classification.</title>
        <authorList>
            <person name="Goeker M."/>
        </authorList>
    </citation>
    <scope>NUCLEOTIDE SEQUENCE [LARGE SCALE GENOMIC DNA]</scope>
    <source>
        <strain evidence="1 2">DSM 105137</strain>
    </source>
</reference>
<evidence type="ECO:0000313" key="1">
    <source>
        <dbReference type="EMBL" id="MBB4079135.1"/>
    </source>
</evidence>
<dbReference type="Proteomes" id="UP000576209">
    <property type="component" value="Unassembled WGS sequence"/>
</dbReference>
<comment type="caution">
    <text evidence="1">The sequence shown here is derived from an EMBL/GenBank/DDBJ whole genome shotgun (WGS) entry which is preliminary data.</text>
</comment>
<sequence>MKSLLSAAFVLLTLGVVSGQSYTDVFRYSFISPQGSARFAGTGGSLTPMGVDATTLHTNPAGIGWNRYNMAQVTPGFSFTGTDALLGGEPGNESLSESAATFTLPSMGVILAGNTRSVNWSTLNFGISMTRLADFNQQYRFSGRSPGSIIEGFAELLDIGESDPFGADLAEPFVIYEEGTNRIRSDFFDFAINDNRNDPIQRDGLYDRRGSMNEVAIGFGGNYREKFLWGLSVGIPFFSYKEDFTYEEIDDERLIPSFENLAYIRNITSSGAGFNLKAGVNFLPTEQLRFSAAIHTPTFWSIDDRSGATFTYVYTDVDGTEQGGTEVSDIQQLTYNLQTPWKFMVGAGVLVGKTGFISVDADYSDFTSNQISFDDFATANAKSEAVNADVDAILGSSIGLRVGGELNLTPVQLRAGVGYRQVPYANYAEVEDQSIMTYSAGAGYSLGKFFVDLAAQVEQPYATFEEPYETLLVTGQTLTTDRTRVSVLLTVGFRGFTAGF</sequence>
<protein>
    <recommendedName>
        <fullName evidence="3">Long-chain fatty acid transport protein</fullName>
    </recommendedName>
</protein>
<dbReference type="RefSeq" id="WP_183495373.1">
    <property type="nucleotide sequence ID" value="NZ_JACIFF010000003.1"/>
</dbReference>
<dbReference type="SUPFAM" id="SSF56935">
    <property type="entry name" value="Porins"/>
    <property type="match status" value="1"/>
</dbReference>
<organism evidence="1 2">
    <name type="scientific">Neolewinella aquimaris</name>
    <dbReference type="NCBI Taxonomy" id="1835722"/>
    <lineage>
        <taxon>Bacteria</taxon>
        <taxon>Pseudomonadati</taxon>
        <taxon>Bacteroidota</taxon>
        <taxon>Saprospiria</taxon>
        <taxon>Saprospirales</taxon>
        <taxon>Lewinellaceae</taxon>
        <taxon>Neolewinella</taxon>
    </lineage>
</organism>
<name>A0A840E689_9BACT</name>
<gene>
    <name evidence="1" type="ORF">GGR28_001752</name>
</gene>
<evidence type="ECO:0000313" key="2">
    <source>
        <dbReference type="Proteomes" id="UP000576209"/>
    </source>
</evidence>
<dbReference type="Gene3D" id="2.40.160.60">
    <property type="entry name" value="Outer membrane protein transport protein (OMPP1/FadL/TodX)"/>
    <property type="match status" value="1"/>
</dbReference>
<evidence type="ECO:0008006" key="3">
    <source>
        <dbReference type="Google" id="ProtNLM"/>
    </source>
</evidence>
<accession>A0A840E689</accession>